<dbReference type="EMBL" id="JARKHS020025831">
    <property type="protein sequence ID" value="KAK8766996.1"/>
    <property type="molecule type" value="Genomic_DNA"/>
</dbReference>
<dbReference type="Pfam" id="PF00659">
    <property type="entry name" value="POLO_box"/>
    <property type="match status" value="1"/>
</dbReference>
<keyword evidence="8" id="KW-0418">Kinase</keyword>
<dbReference type="FunFam" id="3.30.1120.30:FF:000001">
    <property type="entry name" value="Serine/threonine-protein kinase PLK"/>
    <property type="match status" value="1"/>
</dbReference>
<dbReference type="SUPFAM" id="SSF56112">
    <property type="entry name" value="Protein kinase-like (PK-like)"/>
    <property type="match status" value="1"/>
</dbReference>
<accession>A0AAQ4DX06</accession>
<evidence type="ECO:0000256" key="3">
    <source>
        <dbReference type="ARBA" id="ARBA00022490"/>
    </source>
</evidence>
<dbReference type="GO" id="GO:0007052">
    <property type="term" value="P:mitotic spindle organization"/>
    <property type="evidence" value="ECO:0007669"/>
    <property type="project" value="TreeGrafter"/>
</dbReference>
<evidence type="ECO:0000256" key="5">
    <source>
        <dbReference type="ARBA" id="ARBA00022679"/>
    </source>
</evidence>
<keyword evidence="6" id="KW-0677">Repeat</keyword>
<feature type="non-terminal residue" evidence="13">
    <location>
        <position position="224"/>
    </location>
</feature>
<evidence type="ECO:0000256" key="1">
    <source>
        <dbReference type="ARBA" id="ARBA00004496"/>
    </source>
</evidence>
<evidence type="ECO:0000313" key="14">
    <source>
        <dbReference type="Proteomes" id="UP001321473"/>
    </source>
</evidence>
<dbReference type="GO" id="GO:0005634">
    <property type="term" value="C:nucleus"/>
    <property type="evidence" value="ECO:0007669"/>
    <property type="project" value="TreeGrafter"/>
</dbReference>
<dbReference type="EC" id="2.7.11.21" evidence="2"/>
<evidence type="ECO:0000256" key="2">
    <source>
        <dbReference type="ARBA" id="ARBA00012424"/>
    </source>
</evidence>
<organism evidence="13 14">
    <name type="scientific">Amblyomma americanum</name>
    <name type="common">Lone star tick</name>
    <dbReference type="NCBI Taxonomy" id="6943"/>
    <lineage>
        <taxon>Eukaryota</taxon>
        <taxon>Metazoa</taxon>
        <taxon>Ecdysozoa</taxon>
        <taxon>Arthropoda</taxon>
        <taxon>Chelicerata</taxon>
        <taxon>Arachnida</taxon>
        <taxon>Acari</taxon>
        <taxon>Parasitiformes</taxon>
        <taxon>Ixodida</taxon>
        <taxon>Ixodoidea</taxon>
        <taxon>Ixodidae</taxon>
        <taxon>Amblyomminae</taxon>
        <taxon>Amblyomma</taxon>
    </lineage>
</organism>
<feature type="domain" description="POLO box" evidence="12">
    <location>
        <begin position="103"/>
        <end position="181"/>
    </location>
</feature>
<protein>
    <recommendedName>
        <fullName evidence="2">polo kinase</fullName>
        <ecNumber evidence="2">2.7.11.21</ecNumber>
    </recommendedName>
</protein>
<dbReference type="GO" id="GO:0005524">
    <property type="term" value="F:ATP binding"/>
    <property type="evidence" value="ECO:0007669"/>
    <property type="project" value="UniProtKB-KW"/>
</dbReference>
<keyword evidence="9" id="KW-0067">ATP-binding</keyword>
<comment type="caution">
    <text evidence="13">The sequence shown here is derived from an EMBL/GenBank/DDBJ whole genome shotgun (WGS) entry which is preliminary data.</text>
</comment>
<dbReference type="Gene3D" id="1.10.510.10">
    <property type="entry name" value="Transferase(Phosphotransferase) domain 1"/>
    <property type="match status" value="1"/>
</dbReference>
<name>A0AAQ4DX06_AMBAM</name>
<dbReference type="Proteomes" id="UP001321473">
    <property type="component" value="Unassembled WGS sequence"/>
</dbReference>
<evidence type="ECO:0000256" key="8">
    <source>
        <dbReference type="ARBA" id="ARBA00022777"/>
    </source>
</evidence>
<dbReference type="InterPro" id="IPR000959">
    <property type="entry name" value="POLO_box_dom"/>
</dbReference>
<evidence type="ECO:0000256" key="9">
    <source>
        <dbReference type="ARBA" id="ARBA00022840"/>
    </source>
</evidence>
<gene>
    <name evidence="13" type="ORF">V5799_006223</name>
</gene>
<keyword evidence="5" id="KW-0808">Transferase</keyword>
<comment type="subcellular location">
    <subcellularLocation>
        <location evidence="1">Cytoplasm</location>
    </subcellularLocation>
</comment>
<dbReference type="PANTHER" id="PTHR24345">
    <property type="entry name" value="SERINE/THREONINE-PROTEIN KINASE PLK"/>
    <property type="match status" value="1"/>
</dbReference>
<dbReference type="GO" id="GO:0000776">
    <property type="term" value="C:kinetochore"/>
    <property type="evidence" value="ECO:0007669"/>
    <property type="project" value="TreeGrafter"/>
</dbReference>
<dbReference type="GO" id="GO:0005737">
    <property type="term" value="C:cytoplasm"/>
    <property type="evidence" value="ECO:0007669"/>
    <property type="project" value="UniProtKB-SubCell"/>
</dbReference>
<keyword evidence="14" id="KW-1185">Reference proteome</keyword>
<keyword evidence="4" id="KW-0723">Serine/threonine-protein kinase</keyword>
<dbReference type="InterPro" id="IPR036947">
    <property type="entry name" value="POLO_box_dom_sf"/>
</dbReference>
<evidence type="ECO:0000259" key="12">
    <source>
        <dbReference type="PROSITE" id="PS50078"/>
    </source>
</evidence>
<evidence type="ECO:0000256" key="4">
    <source>
        <dbReference type="ARBA" id="ARBA00022527"/>
    </source>
</evidence>
<dbReference type="PROSITE" id="PS50078">
    <property type="entry name" value="POLO_BOX"/>
    <property type="match status" value="1"/>
</dbReference>
<dbReference type="GO" id="GO:0000922">
    <property type="term" value="C:spindle pole"/>
    <property type="evidence" value="ECO:0007669"/>
    <property type="project" value="TreeGrafter"/>
</dbReference>
<dbReference type="Gene3D" id="3.30.1120.30">
    <property type="entry name" value="POLO box domain"/>
    <property type="match status" value="1"/>
</dbReference>
<dbReference type="SUPFAM" id="SSF82615">
    <property type="entry name" value="Polo-box domain"/>
    <property type="match status" value="2"/>
</dbReference>
<comment type="catalytic activity">
    <reaction evidence="11">
        <text>L-seryl-[protein] + ATP = O-phospho-L-seryl-[protein] + ADP + H(+)</text>
        <dbReference type="Rhea" id="RHEA:17989"/>
        <dbReference type="Rhea" id="RHEA-COMP:9863"/>
        <dbReference type="Rhea" id="RHEA-COMP:11604"/>
        <dbReference type="ChEBI" id="CHEBI:15378"/>
        <dbReference type="ChEBI" id="CHEBI:29999"/>
        <dbReference type="ChEBI" id="CHEBI:30616"/>
        <dbReference type="ChEBI" id="CHEBI:83421"/>
        <dbReference type="ChEBI" id="CHEBI:456216"/>
        <dbReference type="EC" id="2.7.11.21"/>
    </reaction>
</comment>
<evidence type="ECO:0000256" key="11">
    <source>
        <dbReference type="ARBA" id="ARBA00048347"/>
    </source>
</evidence>
<dbReference type="InterPro" id="IPR033701">
    <property type="entry name" value="POLO_box_1"/>
</dbReference>
<reference evidence="13 14" key="1">
    <citation type="journal article" date="2023" name="Arcadia Sci">
        <title>De novo assembly of a long-read Amblyomma americanum tick genome.</title>
        <authorList>
            <person name="Chou S."/>
            <person name="Poskanzer K.E."/>
            <person name="Rollins M."/>
            <person name="Thuy-Boun P.S."/>
        </authorList>
    </citation>
    <scope>NUCLEOTIDE SEQUENCE [LARGE SCALE GENOMIC DNA]</scope>
    <source>
        <strain evidence="13">F_SG_1</strain>
        <tissue evidence="13">Salivary glands</tissue>
    </source>
</reference>
<proteinExistence type="predicted"/>
<dbReference type="InterPro" id="IPR011009">
    <property type="entry name" value="Kinase-like_dom_sf"/>
</dbReference>
<dbReference type="CDD" id="cd13118">
    <property type="entry name" value="POLO_box_1"/>
    <property type="match status" value="1"/>
</dbReference>
<dbReference type="PANTHER" id="PTHR24345:SF93">
    <property type="entry name" value="SERINE_THREONINE-PROTEIN KINASE PLK1"/>
    <property type="match status" value="1"/>
</dbReference>
<evidence type="ECO:0000256" key="6">
    <source>
        <dbReference type="ARBA" id="ARBA00022737"/>
    </source>
</evidence>
<evidence type="ECO:0000256" key="7">
    <source>
        <dbReference type="ARBA" id="ARBA00022741"/>
    </source>
</evidence>
<dbReference type="GO" id="GO:0004674">
    <property type="term" value="F:protein serine/threonine kinase activity"/>
    <property type="evidence" value="ECO:0007669"/>
    <property type="project" value="UniProtKB-KW"/>
</dbReference>
<dbReference type="AlphaFoldDB" id="A0AAQ4DX06"/>
<evidence type="ECO:0000256" key="10">
    <source>
        <dbReference type="ARBA" id="ARBA00047802"/>
    </source>
</evidence>
<keyword evidence="3" id="KW-0963">Cytoplasm</keyword>
<dbReference type="GO" id="GO:0005813">
    <property type="term" value="C:centrosome"/>
    <property type="evidence" value="ECO:0007669"/>
    <property type="project" value="TreeGrafter"/>
</dbReference>
<sequence>MPSTLSSTASALIQKMLQAEPENRPSIEDILQDDFMTYACPVAAAASALPAVSPNLAPRGSQREAHLKELQSLLNHLCSIRPPQRHFESPDETEDPASVPVFWISKWVDYTDKYGIGYELCDESIGVLFNDNTRIMRLNNCVSVTYVDEKGLEHYHTLEKYPPPLHKKITLLKHFWSYMKENLLATGEAACLQECDNLVRLPCLGTWLRTRSAISFYLTNGTVQ</sequence>
<comment type="catalytic activity">
    <reaction evidence="10">
        <text>L-threonyl-[protein] + ATP = O-phospho-L-threonyl-[protein] + ADP + H(+)</text>
        <dbReference type="Rhea" id="RHEA:46608"/>
        <dbReference type="Rhea" id="RHEA-COMP:11060"/>
        <dbReference type="Rhea" id="RHEA-COMP:11605"/>
        <dbReference type="ChEBI" id="CHEBI:15378"/>
        <dbReference type="ChEBI" id="CHEBI:30013"/>
        <dbReference type="ChEBI" id="CHEBI:30616"/>
        <dbReference type="ChEBI" id="CHEBI:61977"/>
        <dbReference type="ChEBI" id="CHEBI:456216"/>
        <dbReference type="EC" id="2.7.11.21"/>
    </reaction>
</comment>
<evidence type="ECO:0000313" key="13">
    <source>
        <dbReference type="EMBL" id="KAK8766996.1"/>
    </source>
</evidence>
<keyword evidence="7" id="KW-0547">Nucleotide-binding</keyword>